<dbReference type="NCBIfam" id="TIGR01972">
    <property type="entry name" value="NDH_I_M"/>
    <property type="match status" value="1"/>
</dbReference>
<evidence type="ECO:0000256" key="6">
    <source>
        <dbReference type="ARBA" id="ARBA00022448"/>
    </source>
</evidence>
<reference evidence="20" key="1">
    <citation type="submission" date="2020-11" db="EMBL/GenBank/DDBJ databases">
        <title>Complete mitochondrial genome of Dzungarian racerunner (Eremias dzungarica) from China.</title>
        <authorList>
            <person name="Wang S."/>
            <person name="Liu J."/>
            <person name="Zhang B."/>
            <person name="Guo X."/>
        </authorList>
    </citation>
    <scope>NUCLEOTIDE SEQUENCE</scope>
    <source>
        <tissue evidence="20">Liver</tissue>
    </source>
</reference>
<name>A0A7T3U1A8_9SAUR</name>
<sequence>MLKIIIPTALLIPSSLLLKSTTLFLMTTVYSMLLALLSLCLFNHPLVLEISNSTTHFSTNPVSAPLIVLSCWLLPLMILASQNHLKPEPLNRKRMFLMTLTILQTTLILTFAASEFVLFYILFETTLIPTLIIITRWGNQVERLNAGLYFLFYTLASSLPLLIVLLHLHTTYLHTSMELFYLQQPDTPPTQMTQLFWLACLLAFMVKLPLYGLHLWLPKAHVEAPIAGSMVLAAILLKLGGYGLIRISPLLNPHPPTLMFPVMVMALWGVLMTSSICLRQTDLKALIAYSSVSHMGLVAAAIITQTPWGMTGAMILMIAHGLTSSALFTLANINYERTHTRTLLLVRGLQLIFPLMSTWWLLINLTNMALPPSINLMGELLIITTLFNWSPLSIILTGIGTLITASYSLYMFLMTQRGSISTQFQLSSPTHTREHLALILHLLPLGLLILKPALISGLFI</sequence>
<dbReference type="RefSeq" id="YP_010128654.1">
    <property type="nucleotide sequence ID" value="NC_056302.1"/>
</dbReference>
<evidence type="ECO:0000256" key="10">
    <source>
        <dbReference type="ARBA" id="ARBA00022982"/>
    </source>
</evidence>
<keyword evidence="8 17" id="KW-0812">Transmembrane</keyword>
<dbReference type="InterPro" id="IPR003918">
    <property type="entry name" value="NADH_UbQ_OxRdtase"/>
</dbReference>
<dbReference type="GO" id="GO:0008137">
    <property type="term" value="F:NADH dehydrogenase (ubiquinone) activity"/>
    <property type="evidence" value="ECO:0007669"/>
    <property type="project" value="UniProtKB-UniRule"/>
</dbReference>
<evidence type="ECO:0000256" key="14">
    <source>
        <dbReference type="ARBA" id="ARBA00023128"/>
    </source>
</evidence>
<keyword evidence="9" id="KW-1278">Translocase</keyword>
<dbReference type="GO" id="GO:0031966">
    <property type="term" value="C:mitochondrial membrane"/>
    <property type="evidence" value="ECO:0007669"/>
    <property type="project" value="UniProtKB-SubCell"/>
</dbReference>
<feature type="transmembrane region" description="Helical" evidence="17">
    <location>
        <begin position="394"/>
        <end position="415"/>
    </location>
</feature>
<keyword evidence="15 17" id="KW-0472">Membrane</keyword>
<dbReference type="PRINTS" id="PR01437">
    <property type="entry name" value="NUOXDRDTASE4"/>
</dbReference>
<comment type="function">
    <text evidence="17">Core subunit of the mitochondrial membrane respiratory chain NADH dehydrogenase (Complex I) which catalyzes electron transfer from NADH through the respiratory chain, using ubiquinone as an electron acceptor. Essential for the catalytic activity and assembly of complex I.</text>
</comment>
<geneLocation type="mitochondrion" evidence="20"/>
<dbReference type="InterPro" id="IPR001750">
    <property type="entry name" value="ND/Mrp_TM"/>
</dbReference>
<dbReference type="GeneID" id="65335770"/>
<evidence type="ECO:0000256" key="4">
    <source>
        <dbReference type="ARBA" id="ARBA00012944"/>
    </source>
</evidence>
<protein>
    <recommendedName>
        <fullName evidence="5 17">NADH-ubiquinone oxidoreductase chain 4</fullName>
        <ecNumber evidence="4 17">7.1.1.2</ecNumber>
    </recommendedName>
</protein>
<feature type="transmembrane region" description="Helical" evidence="17">
    <location>
        <begin position="21"/>
        <end position="44"/>
    </location>
</feature>
<evidence type="ECO:0000256" key="11">
    <source>
        <dbReference type="ARBA" id="ARBA00022989"/>
    </source>
</evidence>
<gene>
    <name evidence="20" type="primary">ND4</name>
</gene>
<dbReference type="PANTHER" id="PTHR43507:SF20">
    <property type="entry name" value="NADH-UBIQUINONE OXIDOREDUCTASE CHAIN 4"/>
    <property type="match status" value="1"/>
</dbReference>
<evidence type="ECO:0000313" key="20">
    <source>
        <dbReference type="EMBL" id="QPZ47113.1"/>
    </source>
</evidence>
<evidence type="ECO:0000259" key="18">
    <source>
        <dbReference type="Pfam" id="PF00361"/>
    </source>
</evidence>
<feature type="transmembrane region" description="Helical" evidence="17">
    <location>
        <begin position="310"/>
        <end position="331"/>
    </location>
</feature>
<keyword evidence="7 17" id="KW-0679">Respiratory chain</keyword>
<evidence type="ECO:0000256" key="8">
    <source>
        <dbReference type="ARBA" id="ARBA00022692"/>
    </source>
</evidence>
<keyword evidence="6 17" id="KW-0813">Transport</keyword>
<evidence type="ECO:0000256" key="16">
    <source>
        <dbReference type="ARBA" id="ARBA00049551"/>
    </source>
</evidence>
<feature type="transmembrane region" description="Helical" evidence="17">
    <location>
        <begin position="343"/>
        <end position="363"/>
    </location>
</feature>
<evidence type="ECO:0000256" key="2">
    <source>
        <dbReference type="ARBA" id="ARBA00004225"/>
    </source>
</evidence>
<feature type="domain" description="NADH:ubiquinone oxidoreductase chain 4 N-terminal" evidence="19">
    <location>
        <begin position="1"/>
        <end position="110"/>
    </location>
</feature>
<organism evidence="20">
    <name type="scientific">Eremias dzungarica</name>
    <dbReference type="NCBI Taxonomy" id="2781862"/>
    <lineage>
        <taxon>Eukaryota</taxon>
        <taxon>Metazoa</taxon>
        <taxon>Chordata</taxon>
        <taxon>Craniata</taxon>
        <taxon>Vertebrata</taxon>
        <taxon>Euteleostomi</taxon>
        <taxon>Lepidosauria</taxon>
        <taxon>Squamata</taxon>
        <taxon>Bifurcata</taxon>
        <taxon>Unidentata</taxon>
        <taxon>Episquamata</taxon>
        <taxon>Laterata</taxon>
        <taxon>Lacertibaenia</taxon>
        <taxon>Lacertidae</taxon>
        <taxon>Eremias</taxon>
    </lineage>
</organism>
<comment type="subcellular location">
    <subcellularLocation>
        <location evidence="2 17">Mitochondrion membrane</location>
        <topology evidence="2 17">Multi-pass membrane protein</topology>
    </subcellularLocation>
</comment>
<feature type="transmembrane region" description="Helical" evidence="17">
    <location>
        <begin position="285"/>
        <end position="304"/>
    </location>
</feature>
<proteinExistence type="inferred from homology"/>
<evidence type="ECO:0000256" key="15">
    <source>
        <dbReference type="ARBA" id="ARBA00023136"/>
    </source>
</evidence>
<dbReference type="EMBL" id="MW250881">
    <property type="protein sequence ID" value="QPZ47113.1"/>
    <property type="molecule type" value="Genomic_DNA"/>
</dbReference>
<dbReference type="InterPro" id="IPR010227">
    <property type="entry name" value="NADH_Q_OxRdtase_chainM/4"/>
</dbReference>
<keyword evidence="12 17" id="KW-0520">NAD</keyword>
<dbReference type="EC" id="7.1.1.2" evidence="4 17"/>
<comment type="function">
    <text evidence="1">Core subunit of the mitochondrial membrane respiratory chain NADH dehydrogenase (Complex I) that is believed to belong to the minimal assembly required for catalysis. Complex I functions in the transfer of electrons from NADH to the respiratory chain. The immediate electron acceptor for the enzyme is believed to be ubiquinone.</text>
</comment>
<feature type="transmembrane region" description="Helical" evidence="17">
    <location>
        <begin position="64"/>
        <end position="83"/>
    </location>
</feature>
<evidence type="ECO:0000256" key="9">
    <source>
        <dbReference type="ARBA" id="ARBA00022967"/>
    </source>
</evidence>
<dbReference type="PANTHER" id="PTHR43507">
    <property type="entry name" value="NADH-UBIQUINONE OXIDOREDUCTASE CHAIN 4"/>
    <property type="match status" value="1"/>
</dbReference>
<evidence type="ECO:0000256" key="7">
    <source>
        <dbReference type="ARBA" id="ARBA00022660"/>
    </source>
</evidence>
<evidence type="ECO:0000256" key="5">
    <source>
        <dbReference type="ARBA" id="ARBA00021006"/>
    </source>
</evidence>
<accession>A0A7T3U1A8</accession>
<dbReference type="AlphaFoldDB" id="A0A7T3U1A8"/>
<comment type="similarity">
    <text evidence="3 17">Belongs to the complex I subunit 4 family.</text>
</comment>
<dbReference type="GO" id="GO:0042773">
    <property type="term" value="P:ATP synthesis coupled electron transport"/>
    <property type="evidence" value="ECO:0007669"/>
    <property type="project" value="InterPro"/>
</dbReference>
<dbReference type="Pfam" id="PF01059">
    <property type="entry name" value="Oxidored_q5_N"/>
    <property type="match status" value="1"/>
</dbReference>
<dbReference type="GO" id="GO:0048039">
    <property type="term" value="F:ubiquinone binding"/>
    <property type="evidence" value="ECO:0007669"/>
    <property type="project" value="TreeGrafter"/>
</dbReference>
<dbReference type="GO" id="GO:0003954">
    <property type="term" value="F:NADH dehydrogenase activity"/>
    <property type="evidence" value="ECO:0007669"/>
    <property type="project" value="TreeGrafter"/>
</dbReference>
<keyword evidence="14 17" id="KW-0496">Mitochondrion</keyword>
<comment type="catalytic activity">
    <reaction evidence="16 17">
        <text>a ubiquinone + NADH + 5 H(+)(in) = a ubiquinol + NAD(+) + 4 H(+)(out)</text>
        <dbReference type="Rhea" id="RHEA:29091"/>
        <dbReference type="Rhea" id="RHEA-COMP:9565"/>
        <dbReference type="Rhea" id="RHEA-COMP:9566"/>
        <dbReference type="ChEBI" id="CHEBI:15378"/>
        <dbReference type="ChEBI" id="CHEBI:16389"/>
        <dbReference type="ChEBI" id="CHEBI:17976"/>
        <dbReference type="ChEBI" id="CHEBI:57540"/>
        <dbReference type="ChEBI" id="CHEBI:57945"/>
        <dbReference type="EC" id="7.1.1.2"/>
    </reaction>
</comment>
<evidence type="ECO:0000256" key="1">
    <source>
        <dbReference type="ARBA" id="ARBA00003257"/>
    </source>
</evidence>
<keyword evidence="10 17" id="KW-0249">Electron transport</keyword>
<evidence type="ECO:0000256" key="12">
    <source>
        <dbReference type="ARBA" id="ARBA00023027"/>
    </source>
</evidence>
<evidence type="ECO:0000259" key="19">
    <source>
        <dbReference type="Pfam" id="PF01059"/>
    </source>
</evidence>
<dbReference type="Pfam" id="PF00361">
    <property type="entry name" value="Proton_antipo_M"/>
    <property type="match status" value="1"/>
</dbReference>
<feature type="transmembrane region" description="Helical" evidence="17">
    <location>
        <begin position="257"/>
        <end position="278"/>
    </location>
</feature>
<feature type="domain" description="NADH:quinone oxidoreductase/Mrp antiporter transmembrane" evidence="18">
    <location>
        <begin position="113"/>
        <end position="404"/>
    </location>
</feature>
<feature type="transmembrane region" description="Helical" evidence="17">
    <location>
        <begin position="224"/>
        <end position="245"/>
    </location>
</feature>
<keyword evidence="13 17" id="KW-0830">Ubiquinone</keyword>
<feature type="transmembrane region" description="Helical" evidence="17">
    <location>
        <begin position="195"/>
        <end position="217"/>
    </location>
</feature>
<feature type="transmembrane region" description="Helical" evidence="17">
    <location>
        <begin position="150"/>
        <end position="175"/>
    </location>
</feature>
<keyword evidence="11 17" id="KW-1133">Transmembrane helix</keyword>
<dbReference type="GO" id="GO:0015990">
    <property type="term" value="P:electron transport coupled proton transport"/>
    <property type="evidence" value="ECO:0007669"/>
    <property type="project" value="TreeGrafter"/>
</dbReference>
<feature type="transmembrane region" description="Helical" evidence="17">
    <location>
        <begin position="95"/>
        <end position="113"/>
    </location>
</feature>
<evidence type="ECO:0000256" key="17">
    <source>
        <dbReference type="RuleBase" id="RU003297"/>
    </source>
</evidence>
<evidence type="ECO:0000256" key="3">
    <source>
        <dbReference type="ARBA" id="ARBA00009025"/>
    </source>
</evidence>
<feature type="transmembrane region" description="Helical" evidence="17">
    <location>
        <begin position="436"/>
        <end position="459"/>
    </location>
</feature>
<dbReference type="CTD" id="4538"/>
<evidence type="ECO:0000256" key="13">
    <source>
        <dbReference type="ARBA" id="ARBA00023075"/>
    </source>
</evidence>
<dbReference type="InterPro" id="IPR000260">
    <property type="entry name" value="NADH4_N"/>
</dbReference>